<dbReference type="PANTHER" id="PTHR10459:SF60">
    <property type="entry name" value="POLY [ADP-RIBOSE] POLYMERASE 2"/>
    <property type="match status" value="1"/>
</dbReference>
<dbReference type="PANTHER" id="PTHR10459">
    <property type="entry name" value="DNA LIGASE"/>
    <property type="match status" value="1"/>
</dbReference>
<evidence type="ECO:0000256" key="4">
    <source>
        <dbReference type="ARBA" id="ARBA00023027"/>
    </source>
</evidence>
<dbReference type="EMBL" id="HBNS01039777">
    <property type="protein sequence ID" value="CAE4637740.1"/>
    <property type="molecule type" value="Transcribed_RNA"/>
</dbReference>
<evidence type="ECO:0000259" key="7">
    <source>
        <dbReference type="PROSITE" id="PS51977"/>
    </source>
</evidence>
<reference evidence="9" key="1">
    <citation type="submission" date="2021-01" db="EMBL/GenBank/DDBJ databases">
        <authorList>
            <person name="Corre E."/>
            <person name="Pelletier E."/>
            <person name="Niang G."/>
            <person name="Scheremetjew M."/>
            <person name="Finn R."/>
            <person name="Kale V."/>
            <person name="Holt S."/>
            <person name="Cochrane G."/>
            <person name="Meng A."/>
            <person name="Brown T."/>
            <person name="Cohen L."/>
        </authorList>
    </citation>
    <scope>NUCLEOTIDE SEQUENCE</scope>
    <source>
        <strain evidence="9">GSO104</strain>
    </source>
</reference>
<evidence type="ECO:0000313" key="10">
    <source>
        <dbReference type="EMBL" id="CAE4637742.1"/>
    </source>
</evidence>
<keyword evidence="4" id="KW-0520">NAD</keyword>
<dbReference type="SMART" id="SM00773">
    <property type="entry name" value="WGR"/>
    <property type="match status" value="1"/>
</dbReference>
<name>A0A6V2KUA1_9STRA</name>
<dbReference type="GO" id="GO:0070212">
    <property type="term" value="P:protein poly-ADP-ribosylation"/>
    <property type="evidence" value="ECO:0007669"/>
    <property type="project" value="TreeGrafter"/>
</dbReference>
<proteinExistence type="predicted"/>
<dbReference type="EMBL" id="HBNS01039776">
    <property type="protein sequence ID" value="CAE4637739.1"/>
    <property type="molecule type" value="Transcribed_RNA"/>
</dbReference>
<gene>
    <name evidence="8" type="ORF">DBRI00130_LOCUS30982</name>
    <name evidence="9" type="ORF">DBRI00130_LOCUS30983</name>
    <name evidence="10" type="ORF">DBRI00130_LOCUS30984</name>
</gene>
<feature type="domain" description="WGR" evidence="7">
    <location>
        <begin position="100"/>
        <end position="195"/>
    </location>
</feature>
<dbReference type="InterPro" id="IPR008979">
    <property type="entry name" value="Galactose-bd-like_sf"/>
</dbReference>
<dbReference type="GO" id="GO:0003950">
    <property type="term" value="F:NAD+ poly-ADP-ribosyltransferase activity"/>
    <property type="evidence" value="ECO:0007669"/>
    <property type="project" value="UniProtKB-EC"/>
</dbReference>
<dbReference type="InterPro" id="IPR036930">
    <property type="entry name" value="WGR_dom_sf"/>
</dbReference>
<evidence type="ECO:0000256" key="6">
    <source>
        <dbReference type="SAM" id="MobiDB-lite"/>
    </source>
</evidence>
<keyword evidence="3" id="KW-0808">Transferase</keyword>
<dbReference type="GO" id="GO:1990404">
    <property type="term" value="F:NAD+-protein mono-ADP-ribosyltransferase activity"/>
    <property type="evidence" value="ECO:0007669"/>
    <property type="project" value="TreeGrafter"/>
</dbReference>
<dbReference type="EC" id="2.4.2.30" evidence="1"/>
<dbReference type="InterPro" id="IPR050800">
    <property type="entry name" value="ARTD/PARP"/>
</dbReference>
<protein>
    <recommendedName>
        <fullName evidence="1">NAD(+) ADP-ribosyltransferase</fullName>
        <ecNumber evidence="1">2.4.2.30</ecNumber>
    </recommendedName>
</protein>
<dbReference type="Gene3D" id="2.60.120.380">
    <property type="match status" value="1"/>
</dbReference>
<evidence type="ECO:0000313" key="9">
    <source>
        <dbReference type="EMBL" id="CAE4637740.1"/>
    </source>
</evidence>
<evidence type="ECO:0000313" key="8">
    <source>
        <dbReference type="EMBL" id="CAE4637739.1"/>
    </source>
</evidence>
<feature type="region of interest" description="Disordered" evidence="6">
    <location>
        <begin position="24"/>
        <end position="101"/>
    </location>
</feature>
<accession>A0A6V2KUA1</accession>
<sequence>MRYSRRLQLVSRTKRSRNCVKLYNPAAGWKGPKTTSPRKQVKAKKAMGAAQTSTPTSTPAQHARTVTPPTTPEAPSPTSTSNNSIGHGGRPQVNPAFQVNGSLLQSPSGQGLLEASMNYIDPKANSDKFYVIQAIQADRGVFVCMHWGRRGTKGQMKIEGPMNPVEAEKKFENKFQAKTGLSFADRNSEAQAGKYKMEKRLLEAGAKRGEVTVSLMWDNTPTAKNDLDLHVIAPSGEEIYFSHKRSACGGELDVDRMQDALEPVENIVWPRAPSGTYAVYINNFSASHQGHTSFKVSVTHNGSSQMFDGKVGPPGAKDRKVLVTKFTH</sequence>
<dbReference type="Gene3D" id="2.20.140.10">
    <property type="entry name" value="WGR domain"/>
    <property type="match status" value="1"/>
</dbReference>
<evidence type="ECO:0000256" key="5">
    <source>
        <dbReference type="ARBA" id="ARBA00033987"/>
    </source>
</evidence>
<dbReference type="SUPFAM" id="SSF49785">
    <property type="entry name" value="Galactose-binding domain-like"/>
    <property type="match status" value="1"/>
</dbReference>
<dbReference type="EMBL" id="HBNS01039779">
    <property type="protein sequence ID" value="CAE4637742.1"/>
    <property type="molecule type" value="Transcribed_RNA"/>
</dbReference>
<organism evidence="9">
    <name type="scientific">Ditylum brightwellii</name>
    <dbReference type="NCBI Taxonomy" id="49249"/>
    <lineage>
        <taxon>Eukaryota</taxon>
        <taxon>Sar</taxon>
        <taxon>Stramenopiles</taxon>
        <taxon>Ochrophyta</taxon>
        <taxon>Bacillariophyta</taxon>
        <taxon>Mediophyceae</taxon>
        <taxon>Lithodesmiophycidae</taxon>
        <taxon>Lithodesmiales</taxon>
        <taxon>Lithodesmiaceae</taxon>
        <taxon>Ditylum</taxon>
    </lineage>
</organism>
<evidence type="ECO:0000256" key="3">
    <source>
        <dbReference type="ARBA" id="ARBA00022679"/>
    </source>
</evidence>
<dbReference type="GO" id="GO:0005730">
    <property type="term" value="C:nucleolus"/>
    <property type="evidence" value="ECO:0007669"/>
    <property type="project" value="TreeGrafter"/>
</dbReference>
<dbReference type="PROSITE" id="PS51977">
    <property type="entry name" value="WGR"/>
    <property type="match status" value="1"/>
</dbReference>
<dbReference type="InterPro" id="IPR008893">
    <property type="entry name" value="WGR_domain"/>
</dbReference>
<feature type="compositionally biased region" description="Low complexity" evidence="6">
    <location>
        <begin position="49"/>
        <end position="63"/>
    </location>
</feature>
<evidence type="ECO:0000256" key="2">
    <source>
        <dbReference type="ARBA" id="ARBA00022676"/>
    </source>
</evidence>
<keyword evidence="2" id="KW-0328">Glycosyltransferase</keyword>
<evidence type="ECO:0000256" key="1">
    <source>
        <dbReference type="ARBA" id="ARBA00012020"/>
    </source>
</evidence>
<dbReference type="Pfam" id="PF05406">
    <property type="entry name" value="WGR"/>
    <property type="match status" value="1"/>
</dbReference>
<dbReference type="GO" id="GO:0006302">
    <property type="term" value="P:double-strand break repair"/>
    <property type="evidence" value="ECO:0007669"/>
    <property type="project" value="TreeGrafter"/>
</dbReference>
<comment type="catalytic activity">
    <reaction evidence="5">
        <text>NAD(+) + (ADP-D-ribosyl)n-acceptor = nicotinamide + (ADP-D-ribosyl)n+1-acceptor + H(+).</text>
        <dbReference type="EC" id="2.4.2.30"/>
    </reaction>
</comment>
<dbReference type="AlphaFoldDB" id="A0A6V2KUA1"/>
<dbReference type="SUPFAM" id="SSF142921">
    <property type="entry name" value="WGR domain-like"/>
    <property type="match status" value="1"/>
</dbReference>